<organism evidence="1 2">
    <name type="scientific">Brenthis ino</name>
    <name type="common">lesser marbled fritillary</name>
    <dbReference type="NCBI Taxonomy" id="405034"/>
    <lineage>
        <taxon>Eukaryota</taxon>
        <taxon>Metazoa</taxon>
        <taxon>Ecdysozoa</taxon>
        <taxon>Arthropoda</taxon>
        <taxon>Hexapoda</taxon>
        <taxon>Insecta</taxon>
        <taxon>Pterygota</taxon>
        <taxon>Neoptera</taxon>
        <taxon>Endopterygota</taxon>
        <taxon>Lepidoptera</taxon>
        <taxon>Glossata</taxon>
        <taxon>Ditrysia</taxon>
        <taxon>Papilionoidea</taxon>
        <taxon>Nymphalidae</taxon>
        <taxon>Heliconiinae</taxon>
        <taxon>Argynnini</taxon>
        <taxon>Brenthis</taxon>
    </lineage>
</organism>
<evidence type="ECO:0000313" key="1">
    <source>
        <dbReference type="EMBL" id="CAH0726345.1"/>
    </source>
</evidence>
<dbReference type="Proteomes" id="UP000838878">
    <property type="component" value="Chromosome 6"/>
</dbReference>
<dbReference type="Pfam" id="PF14769">
    <property type="entry name" value="CLAMP"/>
    <property type="match status" value="1"/>
</dbReference>
<dbReference type="OrthoDB" id="425082at2759"/>
<dbReference type="InterPro" id="IPR032727">
    <property type="entry name" value="CLAMP"/>
</dbReference>
<evidence type="ECO:0000313" key="2">
    <source>
        <dbReference type="Proteomes" id="UP000838878"/>
    </source>
</evidence>
<dbReference type="EMBL" id="OV170226">
    <property type="protein sequence ID" value="CAH0726345.1"/>
    <property type="molecule type" value="Genomic_DNA"/>
</dbReference>
<feature type="non-terminal residue" evidence="1">
    <location>
        <position position="227"/>
    </location>
</feature>
<sequence>MSNDSKTITENNSNIEQMKAKSAPIASLLKSSTEILKTQISAPSYFHSLKENEAPPFRKPEKERIPHLLIGTIVTEEDVVEMIAAYSDYGLNKHIGKYLINKNIVPNYNLPEKKLLVSLVMECIDYGAQRDFPVFKLACLLTIYLTTHLHFKFYYWLSPIAVWNFFKEVMIRHTVEDSPDGQEVFSPEECYDILSHFHTIYLSNLPLIHILTFGVYRLKFMWPFKHK</sequence>
<name>A0A8J9YH19_9NEOP</name>
<reference evidence="1" key="1">
    <citation type="submission" date="2021-12" db="EMBL/GenBank/DDBJ databases">
        <authorList>
            <person name="Martin H S."/>
        </authorList>
    </citation>
    <scope>NUCLEOTIDE SEQUENCE</scope>
</reference>
<accession>A0A8J9YH19</accession>
<dbReference type="AlphaFoldDB" id="A0A8J9YH19"/>
<keyword evidence="2" id="KW-1185">Reference proteome</keyword>
<gene>
    <name evidence="1" type="ORF">BINO364_LOCUS11811</name>
</gene>
<proteinExistence type="predicted"/>
<protein>
    <submittedName>
        <fullName evidence="1">Uncharacterized protein</fullName>
    </submittedName>
</protein>